<reference evidence="1 2" key="1">
    <citation type="submission" date="2023-12" db="EMBL/GenBank/DDBJ databases">
        <title>Description of Novel Strain Fulvimarina sp. 2208YS6-2-32 isolated from Uroteuthis (Photololigo) edulis.</title>
        <authorList>
            <person name="Park J.-S."/>
        </authorList>
    </citation>
    <scope>NUCLEOTIDE SEQUENCE [LARGE SCALE GENOMIC DNA]</scope>
    <source>
        <strain evidence="1 2">2208YS6-2-32</strain>
    </source>
</reference>
<name>A0ABU5I155_9HYPH</name>
<evidence type="ECO:0000313" key="2">
    <source>
        <dbReference type="Proteomes" id="UP001294412"/>
    </source>
</evidence>
<dbReference type="Proteomes" id="UP001294412">
    <property type="component" value="Unassembled WGS sequence"/>
</dbReference>
<evidence type="ECO:0000313" key="1">
    <source>
        <dbReference type="EMBL" id="MDY8108805.1"/>
    </source>
</evidence>
<comment type="caution">
    <text evidence="1">The sequence shown here is derived from an EMBL/GenBank/DDBJ whole genome shotgun (WGS) entry which is preliminary data.</text>
</comment>
<proteinExistence type="predicted"/>
<sequence>MAKTNQPARPRKLRSALIGLVDSVQEARRLQAEIRRKYPHLAH</sequence>
<keyword evidence="2" id="KW-1185">Reference proteome</keyword>
<organism evidence="1 2">
    <name type="scientific">Fulvimarina uroteuthidis</name>
    <dbReference type="NCBI Taxonomy" id="3098149"/>
    <lineage>
        <taxon>Bacteria</taxon>
        <taxon>Pseudomonadati</taxon>
        <taxon>Pseudomonadota</taxon>
        <taxon>Alphaproteobacteria</taxon>
        <taxon>Hyphomicrobiales</taxon>
        <taxon>Aurantimonadaceae</taxon>
        <taxon>Fulvimarina</taxon>
    </lineage>
</organism>
<dbReference type="EMBL" id="JAXLPB010000002">
    <property type="protein sequence ID" value="MDY8108805.1"/>
    <property type="molecule type" value="Genomic_DNA"/>
</dbReference>
<protein>
    <submittedName>
        <fullName evidence="1">Uncharacterized protein</fullName>
    </submittedName>
</protein>
<gene>
    <name evidence="1" type="ORF">U0C82_06555</name>
</gene>
<dbReference type="RefSeq" id="WP_322186277.1">
    <property type="nucleotide sequence ID" value="NZ_JAXLPB010000002.1"/>
</dbReference>
<accession>A0ABU5I155</accession>